<gene>
    <name evidence="2" type="ORF">IC006_2467</name>
    <name evidence="3" type="ORF">IC007_2474</name>
</gene>
<dbReference type="AlphaFoldDB" id="A0A510DY20"/>
<evidence type="ECO:0000313" key="2">
    <source>
        <dbReference type="EMBL" id="BBG25132.1"/>
    </source>
</evidence>
<evidence type="ECO:0000256" key="1">
    <source>
        <dbReference type="SAM" id="Phobius"/>
    </source>
</evidence>
<keyword evidence="1" id="KW-1133">Transmembrane helix</keyword>
<dbReference type="EMBL" id="AP018930">
    <property type="protein sequence ID" value="BBG27919.1"/>
    <property type="molecule type" value="Genomic_DNA"/>
</dbReference>
<dbReference type="KEGG" id="step:IC006_2467"/>
<sequence>MSMIDYSSVPSEIQGYADSFQSLIALGMELLTTVLVIGYVTQNFSVLASVSIVIGASFPIILFLYFRTRKV</sequence>
<keyword evidence="4" id="KW-1185">Reference proteome</keyword>
<dbReference type="EMBL" id="AP018929">
    <property type="protein sequence ID" value="BBG25132.1"/>
    <property type="molecule type" value="Genomic_DNA"/>
</dbReference>
<accession>A0A510DY20</accession>
<protein>
    <submittedName>
        <fullName evidence="2">Uncharacterized protein</fullName>
    </submittedName>
</protein>
<accession>A0A510E5Z0</accession>
<evidence type="ECO:0000313" key="5">
    <source>
        <dbReference type="Proteomes" id="UP000325030"/>
    </source>
</evidence>
<dbReference type="STRING" id="1294262.GCA_001316085_01919"/>
<reference evidence="5" key="1">
    <citation type="submission" date="2018-09" db="EMBL/GenBank/DDBJ databases">
        <title>Complete Genome Sequencing of Sulfolobus sp. JCM 16834.</title>
        <authorList>
            <person name="Kato S."/>
            <person name="Itoh T."/>
            <person name="Ohkuma M."/>
        </authorList>
    </citation>
    <scope>NUCLEOTIDE SEQUENCE [LARGE SCALE GENOMIC DNA]</scope>
    <source>
        <strain evidence="5">IC-007</strain>
    </source>
</reference>
<feature type="transmembrane region" description="Helical" evidence="1">
    <location>
        <begin position="20"/>
        <end position="40"/>
    </location>
</feature>
<keyword evidence="1" id="KW-0472">Membrane</keyword>
<evidence type="ECO:0000313" key="4">
    <source>
        <dbReference type="Proteomes" id="UP000322983"/>
    </source>
</evidence>
<proteinExistence type="predicted"/>
<organism evidence="2 4">
    <name type="scientific">Sulfuracidifex tepidarius</name>
    <dbReference type="NCBI Taxonomy" id="1294262"/>
    <lineage>
        <taxon>Archaea</taxon>
        <taxon>Thermoproteota</taxon>
        <taxon>Thermoprotei</taxon>
        <taxon>Sulfolobales</taxon>
        <taxon>Sulfolobaceae</taxon>
        <taxon>Sulfuracidifex</taxon>
    </lineage>
</organism>
<feature type="transmembrane region" description="Helical" evidence="1">
    <location>
        <begin position="46"/>
        <end position="66"/>
    </location>
</feature>
<evidence type="ECO:0000313" key="3">
    <source>
        <dbReference type="EMBL" id="BBG27919.1"/>
    </source>
</evidence>
<reference evidence="2 4" key="2">
    <citation type="journal article" date="2020" name="Int. J. Syst. Evol. Microbiol.">
        <title>Sulfuracidifex tepidarius gen. nov., sp. nov. and transfer of Sulfolobus metallicus Huber and Stetter 1992 to the genus Sulfuracidifex as Sulfuracidifex metallicus comb. nov.</title>
        <authorList>
            <person name="Itoh T."/>
            <person name="Miura T."/>
            <person name="Sakai H.D."/>
            <person name="Kato S."/>
            <person name="Ohkuma M."/>
            <person name="Takashina T."/>
        </authorList>
    </citation>
    <scope>NUCLEOTIDE SEQUENCE [LARGE SCALE GENOMIC DNA]</scope>
    <source>
        <strain evidence="2 4">IC-006</strain>
        <strain evidence="3">IC-007</strain>
    </source>
</reference>
<name>A0A510DY20_9CREN</name>
<dbReference type="Proteomes" id="UP000325030">
    <property type="component" value="Chromosome"/>
</dbReference>
<keyword evidence="1" id="KW-0812">Transmembrane</keyword>
<dbReference type="Proteomes" id="UP000322983">
    <property type="component" value="Chromosome"/>
</dbReference>